<evidence type="ECO:0000313" key="4">
    <source>
        <dbReference type="Proteomes" id="UP001166674"/>
    </source>
</evidence>
<dbReference type="SUPFAM" id="SSF48403">
    <property type="entry name" value="Ankyrin repeat"/>
    <property type="match status" value="1"/>
</dbReference>
<feature type="repeat" description="ANK" evidence="1">
    <location>
        <begin position="56"/>
        <end position="88"/>
    </location>
</feature>
<feature type="compositionally biased region" description="Polar residues" evidence="2">
    <location>
        <begin position="104"/>
        <end position="119"/>
    </location>
</feature>
<reference evidence="3" key="1">
    <citation type="submission" date="2020-03" db="EMBL/GenBank/DDBJ databases">
        <title>Studies in the Genomics of Life Span.</title>
        <authorList>
            <person name="Glass D."/>
        </authorList>
    </citation>
    <scope>NUCLEOTIDE SEQUENCE</scope>
    <source>
        <strain evidence="3">SUZIE</strain>
        <tissue evidence="3">Muscle</tissue>
    </source>
</reference>
<organism evidence="3 4">
    <name type="scientific">Sciurus carolinensis</name>
    <name type="common">Eastern gray squirrel</name>
    <dbReference type="NCBI Taxonomy" id="30640"/>
    <lineage>
        <taxon>Eukaryota</taxon>
        <taxon>Metazoa</taxon>
        <taxon>Chordata</taxon>
        <taxon>Craniata</taxon>
        <taxon>Vertebrata</taxon>
        <taxon>Euteleostomi</taxon>
        <taxon>Mammalia</taxon>
        <taxon>Eutheria</taxon>
        <taxon>Euarchontoglires</taxon>
        <taxon>Glires</taxon>
        <taxon>Rodentia</taxon>
        <taxon>Sciuromorpha</taxon>
        <taxon>Sciuridae</taxon>
        <taxon>Sciurinae</taxon>
        <taxon>Sciurini</taxon>
        <taxon>Sciurus</taxon>
    </lineage>
</organism>
<dbReference type="SMART" id="SM00248">
    <property type="entry name" value="ANK"/>
    <property type="match status" value="2"/>
</dbReference>
<dbReference type="GO" id="GO:0071546">
    <property type="term" value="C:pi-body"/>
    <property type="evidence" value="ECO:0007669"/>
    <property type="project" value="TreeGrafter"/>
</dbReference>
<feature type="compositionally biased region" description="Basic and acidic residues" evidence="2">
    <location>
        <begin position="87"/>
        <end position="103"/>
    </location>
</feature>
<proteinExistence type="predicted"/>
<dbReference type="EMBL" id="JAATJV010412986">
    <property type="protein sequence ID" value="MBZ3887061.1"/>
    <property type="molecule type" value="Genomic_DNA"/>
</dbReference>
<dbReference type="AlphaFoldDB" id="A0AA41NB23"/>
<keyword evidence="1" id="KW-0040">ANK repeat</keyword>
<dbReference type="InterPro" id="IPR002110">
    <property type="entry name" value="Ankyrin_rpt"/>
</dbReference>
<evidence type="ECO:0000313" key="3">
    <source>
        <dbReference type="EMBL" id="MBZ3887061.1"/>
    </source>
</evidence>
<dbReference type="PROSITE" id="PS50297">
    <property type="entry name" value="ANK_REP_REGION"/>
    <property type="match status" value="1"/>
</dbReference>
<name>A0AA41NB23_SCICA</name>
<dbReference type="InterPro" id="IPR036770">
    <property type="entry name" value="Ankyrin_rpt-contain_sf"/>
</dbReference>
<dbReference type="PANTHER" id="PTHR24157">
    <property type="entry name" value="ANKYRIN REPEAT, SAM AND BASIC LEUCINE ZIPPER DOMAIN-CONTAINING PROTEIN 1"/>
    <property type="match status" value="1"/>
</dbReference>
<dbReference type="Pfam" id="PF12796">
    <property type="entry name" value="Ank_2"/>
    <property type="match status" value="1"/>
</dbReference>
<sequence length="119" mass="13711">MGTVDALPNKERMKLKSSLPTEEKNETFNKALTSGDTYLVEELLDSGISVHSRFLYGWTPLMYAASVANVEKILILLDRGANVSFDKEQKYHRPMTKDKRQTNEQRPMTNEQRTMNNEQ</sequence>
<dbReference type="Gene3D" id="1.25.40.20">
    <property type="entry name" value="Ankyrin repeat-containing domain"/>
    <property type="match status" value="1"/>
</dbReference>
<evidence type="ECO:0000256" key="2">
    <source>
        <dbReference type="SAM" id="MobiDB-lite"/>
    </source>
</evidence>
<dbReference type="Proteomes" id="UP001166674">
    <property type="component" value="Unassembled WGS sequence"/>
</dbReference>
<accession>A0AA41NB23</accession>
<protein>
    <submittedName>
        <fullName evidence="3">Ankyrin repeat, SAM and basic leucine zipper domain-containing protein 1</fullName>
    </submittedName>
</protein>
<comment type="caution">
    <text evidence="3">The sequence shown here is derived from an EMBL/GenBank/DDBJ whole genome shotgun (WGS) entry which is preliminary data.</text>
</comment>
<feature type="region of interest" description="Disordered" evidence="2">
    <location>
        <begin position="87"/>
        <end position="119"/>
    </location>
</feature>
<dbReference type="PANTHER" id="PTHR24157:SF3">
    <property type="entry name" value="ANKYRIN REPEAT, SAM AND BASIC LEUCINE ZIPPER DOMAIN-CONTAINING PROTEIN 1"/>
    <property type="match status" value="1"/>
</dbReference>
<gene>
    <name evidence="3" type="ORF">SUZIE_191060</name>
</gene>
<evidence type="ECO:0000256" key="1">
    <source>
        <dbReference type="PROSITE-ProRule" id="PRU00023"/>
    </source>
</evidence>
<dbReference type="PROSITE" id="PS50088">
    <property type="entry name" value="ANK_REPEAT"/>
    <property type="match status" value="1"/>
</dbReference>
<keyword evidence="4" id="KW-1185">Reference proteome</keyword>